<evidence type="ECO:0000256" key="1">
    <source>
        <dbReference type="SAM" id="Coils"/>
    </source>
</evidence>
<accession>A0AAU9J930</accession>
<feature type="domain" description="C2 NT-type" evidence="2">
    <location>
        <begin position="5"/>
        <end position="141"/>
    </location>
</feature>
<evidence type="ECO:0000313" key="3">
    <source>
        <dbReference type="EMBL" id="CAG9322187.1"/>
    </source>
</evidence>
<dbReference type="EMBL" id="CAJZBQ010000030">
    <property type="protein sequence ID" value="CAG9322187.1"/>
    <property type="molecule type" value="Genomic_DNA"/>
</dbReference>
<evidence type="ECO:0000313" key="4">
    <source>
        <dbReference type="Proteomes" id="UP001162131"/>
    </source>
</evidence>
<dbReference type="AlphaFoldDB" id="A0AAU9J930"/>
<protein>
    <recommendedName>
        <fullName evidence="2">C2 NT-type domain-containing protein</fullName>
    </recommendedName>
</protein>
<dbReference type="InterPro" id="IPR019448">
    <property type="entry name" value="NT-C2"/>
</dbReference>
<name>A0AAU9J930_9CILI</name>
<feature type="coiled-coil region" evidence="1">
    <location>
        <begin position="230"/>
        <end position="662"/>
    </location>
</feature>
<dbReference type="SUPFAM" id="SSF90257">
    <property type="entry name" value="Myosin rod fragments"/>
    <property type="match status" value="1"/>
</dbReference>
<reference evidence="3" key="1">
    <citation type="submission" date="2021-09" db="EMBL/GenBank/DDBJ databases">
        <authorList>
            <consortium name="AG Swart"/>
            <person name="Singh M."/>
            <person name="Singh A."/>
            <person name="Seah K."/>
            <person name="Emmerich C."/>
        </authorList>
    </citation>
    <scope>NUCLEOTIDE SEQUENCE</scope>
    <source>
        <strain evidence="3">ATCC30299</strain>
    </source>
</reference>
<organism evidence="3 4">
    <name type="scientific">Blepharisma stoltei</name>
    <dbReference type="NCBI Taxonomy" id="1481888"/>
    <lineage>
        <taxon>Eukaryota</taxon>
        <taxon>Sar</taxon>
        <taxon>Alveolata</taxon>
        <taxon>Ciliophora</taxon>
        <taxon>Postciliodesmatophora</taxon>
        <taxon>Heterotrichea</taxon>
        <taxon>Heterotrichida</taxon>
        <taxon>Blepharismidae</taxon>
        <taxon>Blepharisma</taxon>
    </lineage>
</organism>
<proteinExistence type="predicted"/>
<gene>
    <name evidence="3" type="ORF">BSTOLATCC_MIC30565</name>
</gene>
<keyword evidence="1" id="KW-0175">Coiled coil</keyword>
<keyword evidence="4" id="KW-1185">Reference proteome</keyword>
<dbReference type="Pfam" id="PF10358">
    <property type="entry name" value="NT-C2"/>
    <property type="match status" value="1"/>
</dbReference>
<sequence length="822" mass="94833">MSKLLGRIGTTKQAFSFDITIHSLQLHLTQPVRINIVWKRRKKRAETKNKHALSPASGTVEIEETLTMINTLYQEKSGRFKNKKAVLSVQAIIGDNGMKKVGSLELNISEFHNTPLDHHYFTLESCPDRSSKICISIKAQPLGDSAFTDNASEASGFSGISMGTEGDYKGQLFSEDDVAEEQEALAPKIIPGSHGKPPLMKSQGLKLPEALPTYKIRVENEKSEEDSLKITELKAKNSILEKENTSIRNEKDELKIQLGIVSEKAIKERENLIEHIKGLDAELESLKSKNEKFNRKIARRDEKILNLKATNQNLLADLKEIERRSVESTDNKEKLKSEFSSLKECLKESQDNSLKLQKQLDLAKYEITSLRTSNENLKEIIEQQKADILHLRQAIAETRDNMSSRGNEENVFANYKKNTELYINDLKRQLKSMEQEKEDALSKQSELAYQLQGSKTEKLTIEERHREQIHELENEIQKLKDENITLVDKLEEEGQNKKLMERRTTMMSNDADLKLKRMTSNFQEMKAKKEELEQMLYEYQGKLKIKITETENAGMQNLAEQLANKDKIIEKLKASLKDKEKELAEIYSNKEVIENENYTLREQIKRATITEFSDPANIILQEQINELEKRLQSQELAFNKEKNELQGTIEVLEKEIEILEIGKKADTEKFENQISKIIVQNQILTQQVESNKGPVKEEKNTSSLELKIMEENCKQSLQLVQLENNSLKAKLSQLEEEHKGLEKKHLDMKLSWANADIEKETILQKYREAQEQLREYSSQFTAMEVELYKVNERFGITLNQNNELELELHKLKQKLNGKEKKK</sequence>
<comment type="caution">
    <text evidence="3">The sequence shown here is derived from an EMBL/GenBank/DDBJ whole genome shotgun (WGS) entry which is preliminary data.</text>
</comment>
<evidence type="ECO:0000259" key="2">
    <source>
        <dbReference type="PROSITE" id="PS51840"/>
    </source>
</evidence>
<dbReference type="PROSITE" id="PS51840">
    <property type="entry name" value="C2_NT"/>
    <property type="match status" value="1"/>
</dbReference>
<feature type="coiled-coil region" evidence="1">
    <location>
        <begin position="717"/>
        <end position="821"/>
    </location>
</feature>
<dbReference type="Proteomes" id="UP001162131">
    <property type="component" value="Unassembled WGS sequence"/>
</dbReference>